<keyword evidence="4" id="KW-1185">Reference proteome</keyword>
<feature type="coiled-coil region" evidence="1">
    <location>
        <begin position="170"/>
        <end position="215"/>
    </location>
</feature>
<dbReference type="AlphaFoldDB" id="A0AAW1V7Q0"/>
<evidence type="ECO:0008006" key="5">
    <source>
        <dbReference type="Google" id="ProtNLM"/>
    </source>
</evidence>
<name>A0AAW1V7Q0_9CUCU</name>
<evidence type="ECO:0000256" key="1">
    <source>
        <dbReference type="SAM" id="Coils"/>
    </source>
</evidence>
<reference evidence="3 4" key="1">
    <citation type="submission" date="2023-03" db="EMBL/GenBank/DDBJ databases">
        <title>Genome insight into feeding habits of ladybird beetles.</title>
        <authorList>
            <person name="Li H.-S."/>
            <person name="Huang Y.-H."/>
            <person name="Pang H."/>
        </authorList>
    </citation>
    <scope>NUCLEOTIDE SEQUENCE [LARGE SCALE GENOMIC DNA]</scope>
    <source>
        <strain evidence="3">SYSU_2023b</strain>
        <tissue evidence="3">Whole body</tissue>
    </source>
</reference>
<evidence type="ECO:0000313" key="4">
    <source>
        <dbReference type="Proteomes" id="UP001431783"/>
    </source>
</evidence>
<dbReference type="Proteomes" id="UP001431783">
    <property type="component" value="Unassembled WGS sequence"/>
</dbReference>
<dbReference type="Gene3D" id="1.20.5.1700">
    <property type="match status" value="1"/>
</dbReference>
<comment type="caution">
    <text evidence="3">The sequence shown here is derived from an EMBL/GenBank/DDBJ whole genome shotgun (WGS) entry which is preliminary data.</text>
</comment>
<evidence type="ECO:0000256" key="2">
    <source>
        <dbReference type="SAM" id="MobiDB-lite"/>
    </source>
</evidence>
<evidence type="ECO:0000313" key="3">
    <source>
        <dbReference type="EMBL" id="KAK9891716.1"/>
    </source>
</evidence>
<sequence length="605" mass="69973">MRCSTCSLEGDKYVLFNCDKCGKTECRQCGLFSASEERCFPLSKRKVLLHCLECRNGNSILLDKEPIIGKLKRENEELRELVDNIESEKVNLIENFEEQISRLNVEISEKNSYIDRLQKANTLYEDTVSETEQKYLDDILKLNKAKTEANKEILLWKNRYNEQEVKMKVLIEENNRNRLKQEEMEKISRNMTESIRILENEKKMCELELTQLRKSKNRNHIPKQDKSNQTNVVIRDVCSPHSNLLTMEDKTNKAEGNLASCTRRDYHELEERLYNNLFSELKKQILLELSVENRNTLVDKLISSENKSMQQNGEEITPTLKSFAYALKGNNKNKVEKIKHNIEEKNNYVINSSGNGGNSRTEMLQGSSGGIGGVTSENETISLSSGNLNSKKQKFEESVIMKPKTVNRLNGRDDPIYNAISIDQVKISTDQMVNKDGKMQVNTIDDKTKVSDRKNSSENQNGNHDWEIISHKRYRNERPTRKNRPEPLKGINNEETSLKAAQKMSFLFLSGLAPEVTEENVIQYLESKNLKFPNCEKMKTKKDKHRSSFKLTVPYEKREHYLTEDLWPRGIVINHFLNLQRPAGVNYQKTSHVGIPDPAQIQQNN</sequence>
<protein>
    <recommendedName>
        <fullName evidence="5">B box-type domain-containing protein</fullName>
    </recommendedName>
</protein>
<feature type="compositionally biased region" description="Basic and acidic residues" evidence="2">
    <location>
        <begin position="445"/>
        <end position="456"/>
    </location>
</feature>
<keyword evidence="1" id="KW-0175">Coiled coil</keyword>
<feature type="region of interest" description="Disordered" evidence="2">
    <location>
        <begin position="445"/>
        <end position="464"/>
    </location>
</feature>
<feature type="coiled-coil region" evidence="1">
    <location>
        <begin position="68"/>
        <end position="134"/>
    </location>
</feature>
<proteinExistence type="predicted"/>
<organism evidence="3 4">
    <name type="scientific">Henosepilachna vigintioctopunctata</name>
    <dbReference type="NCBI Taxonomy" id="420089"/>
    <lineage>
        <taxon>Eukaryota</taxon>
        <taxon>Metazoa</taxon>
        <taxon>Ecdysozoa</taxon>
        <taxon>Arthropoda</taxon>
        <taxon>Hexapoda</taxon>
        <taxon>Insecta</taxon>
        <taxon>Pterygota</taxon>
        <taxon>Neoptera</taxon>
        <taxon>Endopterygota</taxon>
        <taxon>Coleoptera</taxon>
        <taxon>Polyphaga</taxon>
        <taxon>Cucujiformia</taxon>
        <taxon>Coccinelloidea</taxon>
        <taxon>Coccinellidae</taxon>
        <taxon>Epilachninae</taxon>
        <taxon>Epilachnini</taxon>
        <taxon>Henosepilachna</taxon>
    </lineage>
</organism>
<gene>
    <name evidence="3" type="ORF">WA026_016513</name>
</gene>
<dbReference type="EMBL" id="JARQZJ010000130">
    <property type="protein sequence ID" value="KAK9891716.1"/>
    <property type="molecule type" value="Genomic_DNA"/>
</dbReference>
<accession>A0AAW1V7Q0</accession>